<feature type="compositionally biased region" description="Basic and acidic residues" evidence="1">
    <location>
        <begin position="74"/>
        <end position="84"/>
    </location>
</feature>
<accession>A0A9P4JT04</accession>
<feature type="compositionally biased region" description="Basic and acidic residues" evidence="1">
    <location>
        <begin position="54"/>
        <end position="65"/>
    </location>
</feature>
<dbReference type="OrthoDB" id="4469945at2759"/>
<dbReference type="AlphaFoldDB" id="A0A9P4JT04"/>
<reference evidence="2" key="1">
    <citation type="journal article" date="2020" name="Stud. Mycol.">
        <title>101 Dothideomycetes genomes: a test case for predicting lifestyles and emergence of pathogens.</title>
        <authorList>
            <person name="Haridas S."/>
            <person name="Albert R."/>
            <person name="Binder M."/>
            <person name="Bloem J."/>
            <person name="Labutti K."/>
            <person name="Salamov A."/>
            <person name="Andreopoulos B."/>
            <person name="Baker S."/>
            <person name="Barry K."/>
            <person name="Bills G."/>
            <person name="Bluhm B."/>
            <person name="Cannon C."/>
            <person name="Castanera R."/>
            <person name="Culley D."/>
            <person name="Daum C."/>
            <person name="Ezra D."/>
            <person name="Gonzalez J."/>
            <person name="Henrissat B."/>
            <person name="Kuo A."/>
            <person name="Liang C."/>
            <person name="Lipzen A."/>
            <person name="Lutzoni F."/>
            <person name="Magnuson J."/>
            <person name="Mondo S."/>
            <person name="Nolan M."/>
            <person name="Ohm R."/>
            <person name="Pangilinan J."/>
            <person name="Park H.-J."/>
            <person name="Ramirez L."/>
            <person name="Alfaro M."/>
            <person name="Sun H."/>
            <person name="Tritt A."/>
            <person name="Yoshinaga Y."/>
            <person name="Zwiers L.-H."/>
            <person name="Turgeon B."/>
            <person name="Goodwin S."/>
            <person name="Spatafora J."/>
            <person name="Crous P."/>
            <person name="Grigoriev I."/>
        </authorList>
    </citation>
    <scope>NUCLEOTIDE SEQUENCE</scope>
    <source>
        <strain evidence="2">ATCC 74209</strain>
    </source>
</reference>
<keyword evidence="3" id="KW-1185">Reference proteome</keyword>
<dbReference type="Proteomes" id="UP000799536">
    <property type="component" value="Unassembled WGS sequence"/>
</dbReference>
<proteinExistence type="predicted"/>
<evidence type="ECO:0000256" key="1">
    <source>
        <dbReference type="SAM" id="MobiDB-lite"/>
    </source>
</evidence>
<feature type="region of interest" description="Disordered" evidence="1">
    <location>
        <begin position="34"/>
        <end position="162"/>
    </location>
</feature>
<evidence type="ECO:0000313" key="3">
    <source>
        <dbReference type="Proteomes" id="UP000799536"/>
    </source>
</evidence>
<comment type="caution">
    <text evidence="2">The sequence shown here is derived from an EMBL/GenBank/DDBJ whole genome shotgun (WGS) entry which is preliminary data.</text>
</comment>
<protein>
    <submittedName>
        <fullName evidence="2">Uncharacterized protein</fullName>
    </submittedName>
</protein>
<name>A0A9P4JT04_9PLEO</name>
<dbReference type="EMBL" id="ML993927">
    <property type="protein sequence ID" value="KAF2202714.1"/>
    <property type="molecule type" value="Genomic_DNA"/>
</dbReference>
<evidence type="ECO:0000313" key="2">
    <source>
        <dbReference type="EMBL" id="KAF2202714.1"/>
    </source>
</evidence>
<feature type="compositionally biased region" description="Pro residues" evidence="1">
    <location>
        <begin position="140"/>
        <end position="150"/>
    </location>
</feature>
<organism evidence="2 3">
    <name type="scientific">Delitschia confertaspora ATCC 74209</name>
    <dbReference type="NCBI Taxonomy" id="1513339"/>
    <lineage>
        <taxon>Eukaryota</taxon>
        <taxon>Fungi</taxon>
        <taxon>Dikarya</taxon>
        <taxon>Ascomycota</taxon>
        <taxon>Pezizomycotina</taxon>
        <taxon>Dothideomycetes</taxon>
        <taxon>Pleosporomycetidae</taxon>
        <taxon>Pleosporales</taxon>
        <taxon>Delitschiaceae</taxon>
        <taxon>Delitschia</taxon>
    </lineage>
</organism>
<gene>
    <name evidence="2" type="ORF">GQ43DRAFT_479682</name>
</gene>
<feature type="compositionally biased region" description="Polar residues" evidence="1">
    <location>
        <begin position="122"/>
        <end position="139"/>
    </location>
</feature>
<sequence length="322" mass="36210">MSLLPPIDSFLFFHICHSAHRISARSPRMDSLPLRLATSLASPENEMEEDNKEEDNKEENSKEEDNKEEDNKEEDNKEEDKMGEDIMGEDIMGEDKMEEDKMEEDKLEEGNKKEDKTEDPNLISNASPPAVSQQTTSAPPTFPLPYPPQHCPAHSSPQPPSIQRRFFPYEIPHSTTKLHRPFYICLTCPIAKTDLSKNTGFPRGFITWDDTIGIRSSNPKCFCGFPSRQDRKCGIHAKGGGFGTGFWTCATGVCGYYSDDYKGVPYGGRKESDDFMPWLLDGIPGLLCGRELIFGREYVLMWFKQLDSLPVCDGLVGTGGYA</sequence>
<feature type="compositionally biased region" description="Basic and acidic residues" evidence="1">
    <location>
        <begin position="108"/>
        <end position="119"/>
    </location>
</feature>